<gene>
    <name evidence="2" type="ORF">ACFFJK_11585</name>
</gene>
<keyword evidence="3" id="KW-1185">Reference proteome</keyword>
<organism evidence="2 3">
    <name type="scientific">Massilia consociata</name>
    <dbReference type="NCBI Taxonomy" id="760117"/>
    <lineage>
        <taxon>Bacteria</taxon>
        <taxon>Pseudomonadati</taxon>
        <taxon>Pseudomonadota</taxon>
        <taxon>Betaproteobacteria</taxon>
        <taxon>Burkholderiales</taxon>
        <taxon>Oxalobacteraceae</taxon>
        <taxon>Telluria group</taxon>
        <taxon>Massilia</taxon>
    </lineage>
</organism>
<protein>
    <submittedName>
        <fullName evidence="2">Uncharacterized protein</fullName>
    </submittedName>
</protein>
<evidence type="ECO:0000313" key="3">
    <source>
        <dbReference type="Proteomes" id="UP001589773"/>
    </source>
</evidence>
<sequence length="65" mass="7250">MADRDGIDGTGTGAPGRLAREIARERHERALHDEVRAHLSLSDDSRTKDARERDDTSNLRRGPGR</sequence>
<evidence type="ECO:0000313" key="2">
    <source>
        <dbReference type="EMBL" id="MFC0252531.1"/>
    </source>
</evidence>
<dbReference type="Proteomes" id="UP001589773">
    <property type="component" value="Unassembled WGS sequence"/>
</dbReference>
<dbReference type="EMBL" id="JBHLWP010000011">
    <property type="protein sequence ID" value="MFC0252531.1"/>
    <property type="molecule type" value="Genomic_DNA"/>
</dbReference>
<feature type="compositionally biased region" description="Basic and acidic residues" evidence="1">
    <location>
        <begin position="18"/>
        <end position="58"/>
    </location>
</feature>
<evidence type="ECO:0000256" key="1">
    <source>
        <dbReference type="SAM" id="MobiDB-lite"/>
    </source>
</evidence>
<comment type="caution">
    <text evidence="2">The sequence shown here is derived from an EMBL/GenBank/DDBJ whole genome shotgun (WGS) entry which is preliminary data.</text>
</comment>
<proteinExistence type="predicted"/>
<reference evidence="2 3" key="1">
    <citation type="submission" date="2024-09" db="EMBL/GenBank/DDBJ databases">
        <authorList>
            <person name="Sun Q."/>
            <person name="Mori K."/>
        </authorList>
    </citation>
    <scope>NUCLEOTIDE SEQUENCE [LARGE SCALE GENOMIC DNA]</scope>
    <source>
        <strain evidence="2 3">CCM 7792</strain>
    </source>
</reference>
<accession>A0ABV6FGK6</accession>
<name>A0ABV6FGK6_9BURK</name>
<feature type="region of interest" description="Disordered" evidence="1">
    <location>
        <begin position="1"/>
        <end position="65"/>
    </location>
</feature>
<dbReference type="RefSeq" id="WP_379679304.1">
    <property type="nucleotide sequence ID" value="NZ_JBHLWP010000011.1"/>
</dbReference>